<evidence type="ECO:0000256" key="1">
    <source>
        <dbReference type="ARBA" id="ARBA00004418"/>
    </source>
</evidence>
<gene>
    <name evidence="7" type="ORF">RGI145_15010</name>
</gene>
<dbReference type="Gene3D" id="3.90.76.10">
    <property type="entry name" value="Dipeptide-binding Protein, Domain 1"/>
    <property type="match status" value="1"/>
</dbReference>
<proteinExistence type="inferred from homology"/>
<dbReference type="Gene3D" id="3.40.190.10">
    <property type="entry name" value="Periplasmic binding protein-like II"/>
    <property type="match status" value="1"/>
</dbReference>
<dbReference type="GO" id="GO:0015833">
    <property type="term" value="P:peptide transport"/>
    <property type="evidence" value="ECO:0007669"/>
    <property type="project" value="TreeGrafter"/>
</dbReference>
<feature type="chain" id="PRO_5013132041" evidence="5">
    <location>
        <begin position="41"/>
        <end position="538"/>
    </location>
</feature>
<dbReference type="KEGG" id="rgi:RGI145_15010"/>
<keyword evidence="3" id="KW-0813">Transport</keyword>
<dbReference type="Gene3D" id="3.10.105.10">
    <property type="entry name" value="Dipeptide-binding Protein, Domain 3"/>
    <property type="match status" value="1"/>
</dbReference>
<dbReference type="InterPro" id="IPR000914">
    <property type="entry name" value="SBP_5_dom"/>
</dbReference>
<reference evidence="7 8" key="1">
    <citation type="submission" date="2016-05" db="EMBL/GenBank/DDBJ databases">
        <title>Complete Genome and Methylome Analysis of Psychrotrophic Bacterial Isolates from Antarctic Lake Untersee.</title>
        <authorList>
            <person name="Fomenkov A."/>
            <person name="Akimov V.N."/>
            <person name="Vasilyeva L.V."/>
            <person name="Andersen D."/>
            <person name="Vincze T."/>
            <person name="Roberts R.J."/>
        </authorList>
    </citation>
    <scope>NUCLEOTIDE SEQUENCE [LARGE SCALE GENOMIC DNA]</scope>
    <source>
        <strain evidence="7 8">U14-5</strain>
    </source>
</reference>
<dbReference type="PANTHER" id="PTHR30290">
    <property type="entry name" value="PERIPLASMIC BINDING COMPONENT OF ABC TRANSPORTER"/>
    <property type="match status" value="1"/>
</dbReference>
<evidence type="ECO:0000313" key="7">
    <source>
        <dbReference type="EMBL" id="APT58225.1"/>
    </source>
</evidence>
<accession>A0A1L7AHH7</accession>
<evidence type="ECO:0000256" key="4">
    <source>
        <dbReference type="ARBA" id="ARBA00022729"/>
    </source>
</evidence>
<dbReference type="SUPFAM" id="SSF53850">
    <property type="entry name" value="Periplasmic binding protein-like II"/>
    <property type="match status" value="1"/>
</dbReference>
<feature type="domain" description="Solute-binding protein family 5" evidence="6">
    <location>
        <begin position="84"/>
        <end position="448"/>
    </location>
</feature>
<dbReference type="GO" id="GO:0030288">
    <property type="term" value="C:outer membrane-bounded periplasmic space"/>
    <property type="evidence" value="ECO:0007669"/>
    <property type="project" value="UniProtKB-ARBA"/>
</dbReference>
<dbReference type="AlphaFoldDB" id="A0A1L7AHH7"/>
<name>A0A1L7AHH7_9PROT</name>
<evidence type="ECO:0000256" key="3">
    <source>
        <dbReference type="ARBA" id="ARBA00022448"/>
    </source>
</evidence>
<dbReference type="InterPro" id="IPR030678">
    <property type="entry name" value="Peptide/Ni-bd"/>
</dbReference>
<comment type="subcellular location">
    <subcellularLocation>
        <location evidence="1">Periplasm</location>
    </subcellularLocation>
</comment>
<protein>
    <submittedName>
        <fullName evidence="7">ABC transporter substrate-binding protein</fullName>
    </submittedName>
</protein>
<dbReference type="GO" id="GO:1904680">
    <property type="term" value="F:peptide transmembrane transporter activity"/>
    <property type="evidence" value="ECO:0007669"/>
    <property type="project" value="TreeGrafter"/>
</dbReference>
<dbReference type="Pfam" id="PF00496">
    <property type="entry name" value="SBP_bac_5"/>
    <property type="match status" value="1"/>
</dbReference>
<feature type="signal peptide" evidence="5">
    <location>
        <begin position="1"/>
        <end position="40"/>
    </location>
</feature>
<dbReference type="STRING" id="257708.RGI145_15010"/>
<dbReference type="CDD" id="cd08498">
    <property type="entry name" value="PBP2_NikA_DppA_OppA_like_2"/>
    <property type="match status" value="1"/>
</dbReference>
<dbReference type="PIRSF" id="PIRSF002741">
    <property type="entry name" value="MppA"/>
    <property type="match status" value="1"/>
</dbReference>
<dbReference type="RefSeq" id="WP_075798997.1">
    <property type="nucleotide sequence ID" value="NZ_CP015583.1"/>
</dbReference>
<dbReference type="GO" id="GO:0043190">
    <property type="term" value="C:ATP-binding cassette (ABC) transporter complex"/>
    <property type="evidence" value="ECO:0007669"/>
    <property type="project" value="InterPro"/>
</dbReference>
<dbReference type="Proteomes" id="UP000185494">
    <property type="component" value="Chromosome 1"/>
</dbReference>
<comment type="similarity">
    <text evidence="2">Belongs to the bacterial solute-binding protein 5 family.</text>
</comment>
<dbReference type="InterPro" id="IPR039424">
    <property type="entry name" value="SBP_5"/>
</dbReference>
<keyword evidence="4 5" id="KW-0732">Signal</keyword>
<sequence length="538" mass="58612">MMPSRQNRAPARHAAFALLALAPTLLTPALLALPASPAQAQSVTIAGASPVASADPHISNTASNNALGLHVFDRLVLQNAAGNLRPGLATEWRAVSERVWEFRLRPGVKWHDGRDFTADDVAFTFERLPNAQGGFVSAVRPIARVEMPDPLTLRVETKQPWPLLPSDLANIAIIARHAVRDAKPEDFNNGKAAIGTGPYRYASFIAGDRAELVRNEDYWGGREPWAQVHYRFIANDGSRVAALLAGDVDLIDQVPSNDLPRLSRDPRLAVTTVQGTRLIYLQTDFSREGDVPGVSAIDGQPLGRNPFLDRRVRQALNIAIDREALTTRIMENTATPTGQWLPAGTWSYAPEVPVPPHDPASARRLLAEAGFPKGLRVTLTTPNDRYPNDAKVAQAVAQMWSRIGVATTVEALPWSVYLARGTKADLPIRLGGWGSSSNEASSLLRNVVATFSREAGRGQPNFSRYSNPALDGLIDQALVTLDDGRREALLQQATKLATGDVGLMPLFLLNNSWASRKGLRYEARRDEYTLAQGLRPAP</sequence>
<evidence type="ECO:0000256" key="2">
    <source>
        <dbReference type="ARBA" id="ARBA00005695"/>
    </source>
</evidence>
<evidence type="ECO:0000256" key="5">
    <source>
        <dbReference type="SAM" id="SignalP"/>
    </source>
</evidence>
<evidence type="ECO:0000313" key="8">
    <source>
        <dbReference type="Proteomes" id="UP000185494"/>
    </source>
</evidence>
<evidence type="ECO:0000259" key="6">
    <source>
        <dbReference type="Pfam" id="PF00496"/>
    </source>
</evidence>
<dbReference type="EMBL" id="CP015583">
    <property type="protein sequence ID" value="APT58225.1"/>
    <property type="molecule type" value="Genomic_DNA"/>
</dbReference>
<dbReference type="PANTHER" id="PTHR30290:SF9">
    <property type="entry name" value="OLIGOPEPTIDE-BINDING PROTEIN APPA"/>
    <property type="match status" value="1"/>
</dbReference>
<organism evidence="7 8">
    <name type="scientific">Roseomonas gilardii</name>
    <dbReference type="NCBI Taxonomy" id="257708"/>
    <lineage>
        <taxon>Bacteria</taxon>
        <taxon>Pseudomonadati</taxon>
        <taxon>Pseudomonadota</taxon>
        <taxon>Alphaproteobacteria</taxon>
        <taxon>Acetobacterales</taxon>
        <taxon>Roseomonadaceae</taxon>
        <taxon>Roseomonas</taxon>
    </lineage>
</organism>